<accession>A0A426DG62</accession>
<feature type="domain" description="BD-FAE-like" evidence="2">
    <location>
        <begin position="32"/>
        <end position="125"/>
    </location>
</feature>
<reference evidence="3" key="1">
    <citation type="submission" date="2018-10" db="EMBL/GenBank/DDBJ databases">
        <title>Schaedlerella arabinophila gen. nov. sp. nov., isolated from the mouse intestinal tract and comparative analysis with the genome of the closely related altered Schaedler flora strain ASF502.</title>
        <authorList>
            <person name="Miyake S."/>
            <person name="Soh M."/>
            <person name="Seedorf H."/>
        </authorList>
    </citation>
    <scope>NUCLEOTIDE SEQUENCE [LARGE SCALE GENOMIC DNA]</scope>
    <source>
        <strain evidence="3">DSM 106076</strain>
    </source>
</reference>
<dbReference type="EMBL" id="RHJS01000002">
    <property type="protein sequence ID" value="RRK31857.1"/>
    <property type="molecule type" value="Genomic_DNA"/>
</dbReference>
<dbReference type="Gene3D" id="3.40.50.1820">
    <property type="entry name" value="alpha/beta hydrolase"/>
    <property type="match status" value="1"/>
</dbReference>
<dbReference type="PANTHER" id="PTHR48081">
    <property type="entry name" value="AB HYDROLASE SUPERFAMILY PROTEIN C4A8.06C"/>
    <property type="match status" value="1"/>
</dbReference>
<dbReference type="Pfam" id="PF20434">
    <property type="entry name" value="BD-FAE"/>
    <property type="match status" value="1"/>
</dbReference>
<evidence type="ECO:0000259" key="2">
    <source>
        <dbReference type="Pfam" id="PF20434"/>
    </source>
</evidence>
<dbReference type="Proteomes" id="UP000274920">
    <property type="component" value="Unassembled WGS sequence"/>
</dbReference>
<dbReference type="AlphaFoldDB" id="A0A426DG62"/>
<comment type="caution">
    <text evidence="3">The sequence shown here is derived from an EMBL/GenBank/DDBJ whole genome shotgun (WGS) entry which is preliminary data.</text>
</comment>
<organism evidence="3 4">
    <name type="scientific">Schaedlerella arabinosiphila</name>
    <dbReference type="NCBI Taxonomy" id="2044587"/>
    <lineage>
        <taxon>Bacteria</taxon>
        <taxon>Bacillati</taxon>
        <taxon>Bacillota</taxon>
        <taxon>Clostridia</taxon>
        <taxon>Lachnospirales</taxon>
        <taxon>Lachnospiraceae</taxon>
        <taxon>Schaedlerella</taxon>
    </lineage>
</organism>
<keyword evidence="4" id="KW-1185">Reference proteome</keyword>
<evidence type="ECO:0000313" key="4">
    <source>
        <dbReference type="Proteomes" id="UP000274920"/>
    </source>
</evidence>
<evidence type="ECO:0000256" key="1">
    <source>
        <dbReference type="ARBA" id="ARBA00022801"/>
    </source>
</evidence>
<dbReference type="InterPro" id="IPR029058">
    <property type="entry name" value="AB_hydrolase_fold"/>
</dbReference>
<dbReference type="SUPFAM" id="SSF53474">
    <property type="entry name" value="alpha/beta-Hydrolases"/>
    <property type="match status" value="1"/>
</dbReference>
<dbReference type="InterPro" id="IPR050300">
    <property type="entry name" value="GDXG_lipolytic_enzyme"/>
</dbReference>
<dbReference type="InterPro" id="IPR049492">
    <property type="entry name" value="BD-FAE-like_dom"/>
</dbReference>
<gene>
    <name evidence="3" type="ORF">EBB54_11110</name>
</gene>
<proteinExistence type="predicted"/>
<dbReference type="RefSeq" id="WP_125127446.1">
    <property type="nucleotide sequence ID" value="NZ_RHJS01000002.1"/>
</dbReference>
<protein>
    <submittedName>
        <fullName evidence="3">Alpha/beta hydrolase</fullName>
    </submittedName>
</protein>
<sequence length="348" mass="39268">MRIEKKVFDQEKNTSLTAYIQEVGGEYRHVTKRPGILIIPGGAYQYCSDREGEPVAFEYLKAGFQAFILRYTVRTEWPEPLEDYEKAMEIIRDRADEWNLYVDKIAVIGFSAGGHLAACAVTMARNKPAAGILGYAAIDCRDEILKNAPNALEYVDGKTAPCFLFATRTDQLVSCRNTIDFSRALAEHGVCFESHIYSHGPHGLVTGDQSIEDSAIPRPESYHHWVQDSVNFLRDIFGHFEKGGMSAPRVRAHDTGDDEDYLSAHCTIGKLLSSQEGKSAMEDIMPGLRDGYEGWKRKMNEKYHTNLDIGQPIESYVLSTLWNMLGRDSSMLMELQKRLEKIPNDQSL</sequence>
<evidence type="ECO:0000313" key="3">
    <source>
        <dbReference type="EMBL" id="RRK31857.1"/>
    </source>
</evidence>
<dbReference type="PANTHER" id="PTHR48081:SF6">
    <property type="entry name" value="PEPTIDASE S9 PROLYL OLIGOPEPTIDASE CATALYTIC DOMAIN-CONTAINING PROTEIN"/>
    <property type="match status" value="1"/>
</dbReference>
<dbReference type="GO" id="GO:0016787">
    <property type="term" value="F:hydrolase activity"/>
    <property type="evidence" value="ECO:0007669"/>
    <property type="project" value="UniProtKB-KW"/>
</dbReference>
<name>A0A426DG62_9FIRM</name>
<keyword evidence="1 3" id="KW-0378">Hydrolase</keyword>